<protein>
    <submittedName>
        <fullName evidence="1">Uncharacterized protein</fullName>
    </submittedName>
</protein>
<sequence>MSQAKPSDCDPFSPSTASTWISGVVPKGMTPINRCDLKTLDMPSWMDLYFGKVETCGIVNGDNGTTNTTAVSCREERLLAAQRGTRYSVTYPLMVNRIPTVAARRISTLLVSNGDDGGASKLQLA</sequence>
<organism evidence="1 2">
    <name type="scientific">Liparis tanakae</name>
    <name type="common">Tanaka's snailfish</name>
    <dbReference type="NCBI Taxonomy" id="230148"/>
    <lineage>
        <taxon>Eukaryota</taxon>
        <taxon>Metazoa</taxon>
        <taxon>Chordata</taxon>
        <taxon>Craniata</taxon>
        <taxon>Vertebrata</taxon>
        <taxon>Euteleostomi</taxon>
        <taxon>Actinopterygii</taxon>
        <taxon>Neopterygii</taxon>
        <taxon>Teleostei</taxon>
        <taxon>Neoteleostei</taxon>
        <taxon>Acanthomorphata</taxon>
        <taxon>Eupercaria</taxon>
        <taxon>Perciformes</taxon>
        <taxon>Cottioidei</taxon>
        <taxon>Cottales</taxon>
        <taxon>Liparidae</taxon>
        <taxon>Liparis</taxon>
    </lineage>
</organism>
<comment type="caution">
    <text evidence="1">The sequence shown here is derived from an EMBL/GenBank/DDBJ whole genome shotgun (WGS) entry which is preliminary data.</text>
</comment>
<evidence type="ECO:0000313" key="1">
    <source>
        <dbReference type="EMBL" id="TNN71577.1"/>
    </source>
</evidence>
<dbReference type="EMBL" id="SRLO01000148">
    <property type="protein sequence ID" value="TNN71577.1"/>
    <property type="molecule type" value="Genomic_DNA"/>
</dbReference>
<dbReference type="Proteomes" id="UP000314294">
    <property type="component" value="Unassembled WGS sequence"/>
</dbReference>
<evidence type="ECO:0000313" key="2">
    <source>
        <dbReference type="Proteomes" id="UP000314294"/>
    </source>
</evidence>
<accession>A0A4Z2I0U6</accession>
<reference evidence="1 2" key="1">
    <citation type="submission" date="2019-03" db="EMBL/GenBank/DDBJ databases">
        <title>First draft genome of Liparis tanakae, snailfish: a comprehensive survey of snailfish specific genes.</title>
        <authorList>
            <person name="Kim W."/>
            <person name="Song I."/>
            <person name="Jeong J.-H."/>
            <person name="Kim D."/>
            <person name="Kim S."/>
            <person name="Ryu S."/>
            <person name="Song J.Y."/>
            <person name="Lee S.K."/>
        </authorList>
    </citation>
    <scope>NUCLEOTIDE SEQUENCE [LARGE SCALE GENOMIC DNA]</scope>
    <source>
        <tissue evidence="1">Muscle</tissue>
    </source>
</reference>
<keyword evidence="2" id="KW-1185">Reference proteome</keyword>
<dbReference type="AlphaFoldDB" id="A0A4Z2I0U6"/>
<proteinExistence type="predicted"/>
<gene>
    <name evidence="1" type="ORF">EYF80_018263</name>
</gene>
<name>A0A4Z2I0U6_9TELE</name>